<dbReference type="InterPro" id="IPR036388">
    <property type="entry name" value="WH-like_DNA-bd_sf"/>
</dbReference>
<dbReference type="Pfam" id="PF00480">
    <property type="entry name" value="ROK"/>
    <property type="match status" value="1"/>
</dbReference>
<dbReference type="InterPro" id="IPR043129">
    <property type="entry name" value="ATPase_NBD"/>
</dbReference>
<dbReference type="EMBL" id="JAAKZG010000004">
    <property type="protein sequence ID" value="NGN41627.1"/>
    <property type="molecule type" value="Genomic_DNA"/>
</dbReference>
<organism evidence="2 3">
    <name type="scientific">Mesorhizobium zhangyense</name>
    <dbReference type="NCBI Taxonomy" id="1776730"/>
    <lineage>
        <taxon>Bacteria</taxon>
        <taxon>Pseudomonadati</taxon>
        <taxon>Pseudomonadota</taxon>
        <taxon>Alphaproteobacteria</taxon>
        <taxon>Hyphomicrobiales</taxon>
        <taxon>Phyllobacteriaceae</taxon>
        <taxon>Mesorhizobium</taxon>
    </lineage>
</organism>
<dbReference type="SUPFAM" id="SSF46785">
    <property type="entry name" value="Winged helix' DNA-binding domain"/>
    <property type="match status" value="1"/>
</dbReference>
<dbReference type="Proteomes" id="UP000481252">
    <property type="component" value="Unassembled WGS sequence"/>
</dbReference>
<dbReference type="Gene3D" id="3.30.420.40">
    <property type="match status" value="2"/>
</dbReference>
<keyword evidence="3" id="KW-1185">Reference proteome</keyword>
<reference evidence="2 3" key="1">
    <citation type="submission" date="2020-02" db="EMBL/GenBank/DDBJ databases">
        <title>Genome sequence of the type strain CGMCC 1.15528 of Mesorhizobium zhangyense.</title>
        <authorList>
            <person name="Gao J."/>
            <person name="Sun J."/>
        </authorList>
    </citation>
    <scope>NUCLEOTIDE SEQUENCE [LARGE SCALE GENOMIC DNA]</scope>
    <source>
        <strain evidence="2 3">CGMCC 1.15528</strain>
    </source>
</reference>
<dbReference type="SUPFAM" id="SSF53067">
    <property type="entry name" value="Actin-like ATPase domain"/>
    <property type="match status" value="1"/>
</dbReference>
<protein>
    <submittedName>
        <fullName evidence="2">ROK family protein</fullName>
    </submittedName>
</protein>
<sequence length="397" mass="42782">MSGRFAPRSRRETRAVVLESLLRSGGAFRPLIARDAQLTEASISRILTELRGEDIIEEIRRPAPYVGGPTALVTLSKNIAIAGIELSNDRLSFGIGDLAGTIDYVERMPASPQLKQSEFERLFGNCLATMTQWTGKRGISIRQAALSIPGYSSANTNPIFTWDMKRLRAFLAEVLEGVPLSITNSVIAQAAFHRYSSTAAYPIEGDHLFLFVGHGVAGVVVNETAPIDTFSPFELGHMVIERNGHACRCGHKGCLEAYTSLKAVSKIIGIAESEVLHQGDGFIEALDLGDDIRTSLRERLFLLGLGLGNALNLHPVSSVVISGWPSLMPVGDRDAILEGLDESLLGGFDQDRLKLSFIAPSIGNDPQAALYYAAYCFVRGGGLEAKAEPQAALGENA</sequence>
<comment type="caution">
    <text evidence="2">The sequence shown here is derived from an EMBL/GenBank/DDBJ whole genome shotgun (WGS) entry which is preliminary data.</text>
</comment>
<evidence type="ECO:0000256" key="1">
    <source>
        <dbReference type="ARBA" id="ARBA00006479"/>
    </source>
</evidence>
<comment type="similarity">
    <text evidence="1">Belongs to the ROK (NagC/XylR) family.</text>
</comment>
<dbReference type="PANTHER" id="PTHR18964">
    <property type="entry name" value="ROK (REPRESSOR, ORF, KINASE) FAMILY"/>
    <property type="match status" value="1"/>
</dbReference>
<dbReference type="InterPro" id="IPR000600">
    <property type="entry name" value="ROK"/>
</dbReference>
<evidence type="ECO:0000313" key="3">
    <source>
        <dbReference type="Proteomes" id="UP000481252"/>
    </source>
</evidence>
<accession>A0A7C9VBL3</accession>
<proteinExistence type="inferred from homology"/>
<dbReference type="RefSeq" id="WP_165117246.1">
    <property type="nucleotide sequence ID" value="NZ_JAAKZG010000004.1"/>
</dbReference>
<dbReference type="Gene3D" id="1.10.10.10">
    <property type="entry name" value="Winged helix-like DNA-binding domain superfamily/Winged helix DNA-binding domain"/>
    <property type="match status" value="1"/>
</dbReference>
<name>A0A7C9VBL3_9HYPH</name>
<dbReference type="InterPro" id="IPR036390">
    <property type="entry name" value="WH_DNA-bd_sf"/>
</dbReference>
<evidence type="ECO:0000313" key="2">
    <source>
        <dbReference type="EMBL" id="NGN41627.1"/>
    </source>
</evidence>
<dbReference type="PANTHER" id="PTHR18964:SF149">
    <property type="entry name" value="BIFUNCTIONAL UDP-N-ACETYLGLUCOSAMINE 2-EPIMERASE_N-ACETYLMANNOSAMINE KINASE"/>
    <property type="match status" value="1"/>
</dbReference>
<dbReference type="AlphaFoldDB" id="A0A7C9VBL3"/>
<gene>
    <name evidence="2" type="ORF">G6N74_11150</name>
</gene>